<feature type="transmembrane region" description="Helical" evidence="1">
    <location>
        <begin position="29"/>
        <end position="46"/>
    </location>
</feature>
<dbReference type="Proteomes" id="UP000202922">
    <property type="component" value="Unassembled WGS sequence"/>
</dbReference>
<gene>
    <name evidence="2" type="ORF">COL8621_02966</name>
</gene>
<keyword evidence="1" id="KW-1133">Transmembrane helix</keyword>
<sequence length="122" mass="13600">MQRLRSSGNRFRTGGQKQLFSPVKATCEFWPVAAVCGLLLLLSPNMGEIGLVWHHRAFLLLLLVFSTSTWGLYPVLFVFRLLPRVLSVWGLIGGLMPAVSVLLIFRGVDMSALPTKRFRGAE</sequence>
<accession>A0A238KU31</accession>
<feature type="transmembrane region" description="Helical" evidence="1">
    <location>
        <begin position="58"/>
        <end position="82"/>
    </location>
</feature>
<dbReference type="AlphaFoldDB" id="A0A238KU31"/>
<dbReference type="RefSeq" id="WP_141137895.1">
    <property type="nucleotide sequence ID" value="NZ_FXYE01000002.1"/>
</dbReference>
<feature type="transmembrane region" description="Helical" evidence="1">
    <location>
        <begin position="88"/>
        <end position="108"/>
    </location>
</feature>
<dbReference type="EMBL" id="FXYE01000002">
    <property type="protein sequence ID" value="SMX46091.1"/>
    <property type="molecule type" value="Genomic_DNA"/>
</dbReference>
<name>A0A238KU31_9RHOB</name>
<evidence type="ECO:0000313" key="2">
    <source>
        <dbReference type="EMBL" id="SMX46091.1"/>
    </source>
</evidence>
<organism evidence="2 3">
    <name type="scientific">Actibacterium lipolyticum</name>
    <dbReference type="NCBI Taxonomy" id="1524263"/>
    <lineage>
        <taxon>Bacteria</taxon>
        <taxon>Pseudomonadati</taxon>
        <taxon>Pseudomonadota</taxon>
        <taxon>Alphaproteobacteria</taxon>
        <taxon>Rhodobacterales</taxon>
        <taxon>Roseobacteraceae</taxon>
        <taxon>Actibacterium</taxon>
    </lineage>
</organism>
<reference evidence="3" key="1">
    <citation type="submission" date="2017-05" db="EMBL/GenBank/DDBJ databases">
        <authorList>
            <person name="Rodrigo-Torres L."/>
            <person name="Arahal R. D."/>
            <person name="Lucena T."/>
        </authorList>
    </citation>
    <scope>NUCLEOTIDE SEQUENCE [LARGE SCALE GENOMIC DNA]</scope>
    <source>
        <strain evidence="3">CECT 8621</strain>
    </source>
</reference>
<proteinExistence type="predicted"/>
<keyword evidence="3" id="KW-1185">Reference proteome</keyword>
<evidence type="ECO:0000256" key="1">
    <source>
        <dbReference type="SAM" id="Phobius"/>
    </source>
</evidence>
<dbReference type="OrthoDB" id="1176146at2"/>
<protein>
    <submittedName>
        <fullName evidence="2">Uncharacterized protein</fullName>
    </submittedName>
</protein>
<keyword evidence="1" id="KW-0472">Membrane</keyword>
<keyword evidence="1" id="KW-0812">Transmembrane</keyword>
<evidence type="ECO:0000313" key="3">
    <source>
        <dbReference type="Proteomes" id="UP000202922"/>
    </source>
</evidence>